<comment type="caution">
    <text evidence="1">The sequence shown here is derived from an EMBL/GenBank/DDBJ whole genome shotgun (WGS) entry which is preliminary data.</text>
</comment>
<keyword evidence="2" id="KW-1185">Reference proteome</keyword>
<accession>A0A844T5R5</accession>
<proteinExistence type="predicted"/>
<dbReference type="EMBL" id="WQNE01000011">
    <property type="protein sequence ID" value="MVT74448.1"/>
    <property type="molecule type" value="Genomic_DNA"/>
</dbReference>
<evidence type="ECO:0000313" key="1">
    <source>
        <dbReference type="EMBL" id="MVT74448.1"/>
    </source>
</evidence>
<reference evidence="1 2" key="1">
    <citation type="submission" date="2019-12" db="EMBL/GenBank/DDBJ databases">
        <title>Draft genome sequences Bradyrhizobium cajani AMBPC1010, Bradyrhizobium pachyrhizi AMBPC1040 and Bradyrhizobium yuanmingense ALSPC3051, three plant growth promoting strains isolated from nodules of Cajanus cajan L. in Dominican Republic.</title>
        <authorList>
            <person name="Flores-Felix J.D."/>
            <person name="Araujo J."/>
            <person name="Diaz-Alcantara C."/>
            <person name="Gonzalez-Andres F."/>
            <person name="Velazquez E."/>
        </authorList>
    </citation>
    <scope>NUCLEOTIDE SEQUENCE [LARGE SCALE GENOMIC DNA]</scope>
    <source>
        <strain evidence="1 2">1010</strain>
    </source>
</reference>
<sequence length="127" mass="13772">MAFFSIRIVKWNPDAGSSRPGQRVVRVTGSGTPLASSSWSVTTDEVTGMFVTVVAVLCRLGASATGSCVEEIVTDSNMTPEISMMQCAVGAQAPLAKWMGEHPIYHANWRLERYKCVPGHYEIKGHA</sequence>
<gene>
    <name evidence="1" type="ORF">GPL20_15620</name>
</gene>
<dbReference type="OrthoDB" id="7363897at2"/>
<protein>
    <submittedName>
        <fullName evidence="1">Uncharacterized protein</fullName>
    </submittedName>
</protein>
<dbReference type="AlphaFoldDB" id="A0A844T5R5"/>
<organism evidence="1 2">
    <name type="scientific">Bradyrhizobium cajani</name>
    <dbReference type="NCBI Taxonomy" id="1928661"/>
    <lineage>
        <taxon>Bacteria</taxon>
        <taxon>Pseudomonadati</taxon>
        <taxon>Pseudomonadota</taxon>
        <taxon>Alphaproteobacteria</taxon>
        <taxon>Hyphomicrobiales</taxon>
        <taxon>Nitrobacteraceae</taxon>
        <taxon>Bradyrhizobium</taxon>
    </lineage>
</organism>
<evidence type="ECO:0000313" key="2">
    <source>
        <dbReference type="Proteomes" id="UP000449969"/>
    </source>
</evidence>
<dbReference type="Proteomes" id="UP000449969">
    <property type="component" value="Unassembled WGS sequence"/>
</dbReference>
<name>A0A844T5R5_9BRAD</name>